<dbReference type="EMBL" id="LNTY01000006">
    <property type="protein sequence ID" value="KXF83162.1"/>
    <property type="molecule type" value="Genomic_DNA"/>
</dbReference>
<evidence type="ECO:0000313" key="3">
    <source>
        <dbReference type="Proteomes" id="UP000070529"/>
    </source>
</evidence>
<evidence type="ECO:0008006" key="4">
    <source>
        <dbReference type="Google" id="ProtNLM"/>
    </source>
</evidence>
<keyword evidence="1" id="KW-0472">Membrane</keyword>
<name>A0A135ICH4_9GAMM</name>
<reference evidence="2 3" key="1">
    <citation type="submission" date="2015-11" db="EMBL/GenBank/DDBJ databases">
        <title>Genomic Taxonomy of the Vibrionaceae.</title>
        <authorList>
            <person name="Gomez-Gil B."/>
            <person name="Enciso-Ibarra J."/>
        </authorList>
    </citation>
    <scope>NUCLEOTIDE SEQUENCE [LARGE SCALE GENOMIC DNA]</scope>
    <source>
        <strain evidence="2 3">CAIM 912</strain>
    </source>
</reference>
<proteinExistence type="predicted"/>
<dbReference type="RefSeq" id="WP_067410931.1">
    <property type="nucleotide sequence ID" value="NZ_LNTY01000006.1"/>
</dbReference>
<gene>
    <name evidence="2" type="ORF">ATN88_05530</name>
</gene>
<keyword evidence="3" id="KW-1185">Reference proteome</keyword>
<dbReference type="InterPro" id="IPR012902">
    <property type="entry name" value="N_methyl_site"/>
</dbReference>
<dbReference type="STRING" id="294935.ATN88_05530"/>
<dbReference type="Pfam" id="PF07963">
    <property type="entry name" value="N_methyl"/>
    <property type="match status" value="1"/>
</dbReference>
<sequence>MRQNGFTLIELITVIVILGILGAVASPRFLNFQDDANEAAMLGMKGAIASAEKLTAMKIHLDPDGLSANQSRYTLDNGQTIRVRGKLPDGRWKNTFAYLVEISDIIQVSSNNCRNEGFKWCVRQRNGGWFSSRGYSDLGTGRGFVIYPFGKNLNRDRCYIYFLNQNRIANPSVVQPSLVGHDFSQCST</sequence>
<accession>A0A135ICH4</accession>
<evidence type="ECO:0000313" key="2">
    <source>
        <dbReference type="EMBL" id="KXF83162.1"/>
    </source>
</evidence>
<keyword evidence="1" id="KW-0812">Transmembrane</keyword>
<feature type="transmembrane region" description="Helical" evidence="1">
    <location>
        <begin position="6"/>
        <end position="25"/>
    </location>
</feature>
<keyword evidence="1" id="KW-1133">Transmembrane helix</keyword>
<dbReference type="OrthoDB" id="5874092at2"/>
<dbReference type="Gene3D" id="3.30.700.10">
    <property type="entry name" value="Glycoprotein, Type 4 Pilin"/>
    <property type="match status" value="1"/>
</dbReference>
<dbReference type="NCBIfam" id="TIGR02532">
    <property type="entry name" value="IV_pilin_GFxxxE"/>
    <property type="match status" value="1"/>
</dbReference>
<dbReference type="SUPFAM" id="SSF54523">
    <property type="entry name" value="Pili subunits"/>
    <property type="match status" value="1"/>
</dbReference>
<dbReference type="Proteomes" id="UP000070529">
    <property type="component" value="Unassembled WGS sequence"/>
</dbReference>
<comment type="caution">
    <text evidence="2">The sequence shown here is derived from an EMBL/GenBank/DDBJ whole genome shotgun (WGS) entry which is preliminary data.</text>
</comment>
<dbReference type="InterPro" id="IPR045584">
    <property type="entry name" value="Pilin-like"/>
</dbReference>
<evidence type="ECO:0000256" key="1">
    <source>
        <dbReference type="SAM" id="Phobius"/>
    </source>
</evidence>
<organism evidence="2 3">
    <name type="scientific">Enterovibrio coralii</name>
    <dbReference type="NCBI Taxonomy" id="294935"/>
    <lineage>
        <taxon>Bacteria</taxon>
        <taxon>Pseudomonadati</taxon>
        <taxon>Pseudomonadota</taxon>
        <taxon>Gammaproteobacteria</taxon>
        <taxon>Vibrionales</taxon>
        <taxon>Vibrionaceae</taxon>
        <taxon>Enterovibrio</taxon>
    </lineage>
</organism>
<dbReference type="AlphaFoldDB" id="A0A135ICH4"/>
<protein>
    <recommendedName>
        <fullName evidence="4">MSHA biogenesis protein MshA</fullName>
    </recommendedName>
</protein>